<feature type="compositionally biased region" description="Basic and acidic residues" evidence="1">
    <location>
        <begin position="29"/>
        <end position="42"/>
    </location>
</feature>
<organism evidence="2 3">
    <name type="scientific">Flavobacterium cauense R2A-7</name>
    <dbReference type="NCBI Taxonomy" id="1341154"/>
    <lineage>
        <taxon>Bacteria</taxon>
        <taxon>Pseudomonadati</taxon>
        <taxon>Bacteroidota</taxon>
        <taxon>Flavobacteriia</taxon>
        <taxon>Flavobacteriales</taxon>
        <taxon>Flavobacteriaceae</taxon>
        <taxon>Flavobacterium</taxon>
    </lineage>
</organism>
<evidence type="ECO:0000313" key="2">
    <source>
        <dbReference type="EMBL" id="TWI13789.1"/>
    </source>
</evidence>
<dbReference type="RefSeq" id="WP_023571285.1">
    <property type="nucleotide sequence ID" value="NZ_AVBI01000019.1"/>
</dbReference>
<protein>
    <submittedName>
        <fullName evidence="2">Uncharacterized protein</fullName>
    </submittedName>
</protein>
<dbReference type="Proteomes" id="UP000319848">
    <property type="component" value="Unassembled WGS sequence"/>
</dbReference>
<evidence type="ECO:0000313" key="3">
    <source>
        <dbReference type="Proteomes" id="UP000319848"/>
    </source>
</evidence>
<dbReference type="STRING" id="1341154.FCR2A7T_21720"/>
<gene>
    <name evidence="2" type="ORF">IP98_00938</name>
</gene>
<accession>V6RX89</accession>
<dbReference type="EMBL" id="VLKQ01000003">
    <property type="protein sequence ID" value="TWI13789.1"/>
    <property type="molecule type" value="Genomic_DNA"/>
</dbReference>
<comment type="caution">
    <text evidence="2">The sequence shown here is derived from an EMBL/GenBank/DDBJ whole genome shotgun (WGS) entry which is preliminary data.</text>
</comment>
<name>V6RX89_9FLAO</name>
<proteinExistence type="predicted"/>
<dbReference type="AlphaFoldDB" id="V6RX89"/>
<feature type="compositionally biased region" description="Basic and acidic residues" evidence="1">
    <location>
        <begin position="1"/>
        <end position="16"/>
    </location>
</feature>
<evidence type="ECO:0000256" key="1">
    <source>
        <dbReference type="SAM" id="MobiDB-lite"/>
    </source>
</evidence>
<keyword evidence="3" id="KW-1185">Reference proteome</keyword>
<reference evidence="2 3" key="1">
    <citation type="journal article" date="2015" name="Stand. Genomic Sci.">
        <title>Genomic Encyclopedia of Bacterial and Archaeal Type Strains, Phase III: the genomes of soil and plant-associated and newly described type strains.</title>
        <authorList>
            <person name="Whitman W.B."/>
            <person name="Woyke T."/>
            <person name="Klenk H.P."/>
            <person name="Zhou Y."/>
            <person name="Lilburn T.G."/>
            <person name="Beck B.J."/>
            <person name="De Vos P."/>
            <person name="Vandamme P."/>
            <person name="Eisen J.A."/>
            <person name="Garrity G."/>
            <person name="Hugenholtz P."/>
            <person name="Kyrpides N.C."/>
        </authorList>
    </citation>
    <scope>NUCLEOTIDE SEQUENCE [LARGE SCALE GENOMIC DNA]</scope>
    <source>
        <strain evidence="2 3">CGMCC 1.7270</strain>
    </source>
</reference>
<feature type="region of interest" description="Disordered" evidence="1">
    <location>
        <begin position="1"/>
        <end position="53"/>
    </location>
</feature>
<feature type="compositionally biased region" description="Polar residues" evidence="1">
    <location>
        <begin position="43"/>
        <end position="53"/>
    </location>
</feature>
<sequence length="53" mass="6177">MSHLDKKSDSKNKTELPENASPVCYLENPELRPEYRIDKETQNQKTTNSNPEK</sequence>